<evidence type="ECO:0000313" key="1">
    <source>
        <dbReference type="EMBL" id="RCK46248.1"/>
    </source>
</evidence>
<proteinExistence type="predicted"/>
<name>A0A367WXY3_9PROT</name>
<accession>A0A367WXY3</accession>
<comment type="caution">
    <text evidence="1">The sequence shown here is derived from an EMBL/GenBank/DDBJ whole genome shotgun (WGS) entry which is preliminary data.</text>
</comment>
<dbReference type="Proteomes" id="UP000252255">
    <property type="component" value="Unassembled WGS sequence"/>
</dbReference>
<sequence length="77" mass="8485">MKVALPDKAGLCGILFCQAMPKMRLCAICFVWQKKRLLAKKNCIATKKDGIHAVLIRQISQNTGHIAGMVCDGLVWS</sequence>
<protein>
    <submittedName>
        <fullName evidence="1">Uncharacterized protein</fullName>
    </submittedName>
</protein>
<reference evidence="1 2" key="1">
    <citation type="submission" date="2014-07" db="EMBL/GenBank/DDBJ databases">
        <title>Draft genome sequence of Thalassospira profundimaris PR54-5.</title>
        <authorList>
            <person name="Lai Q."/>
            <person name="Shao Z."/>
        </authorList>
    </citation>
    <scope>NUCLEOTIDE SEQUENCE [LARGE SCALE GENOMIC DNA]</scope>
    <source>
        <strain evidence="1 2">PR54-5</strain>
    </source>
</reference>
<evidence type="ECO:0000313" key="2">
    <source>
        <dbReference type="Proteomes" id="UP000252255"/>
    </source>
</evidence>
<gene>
    <name evidence="1" type="ORF">TH30_10580</name>
</gene>
<organism evidence="1 2">
    <name type="scientific">Thalassospira profundimaris</name>
    <dbReference type="NCBI Taxonomy" id="502049"/>
    <lineage>
        <taxon>Bacteria</taxon>
        <taxon>Pseudomonadati</taxon>
        <taxon>Pseudomonadota</taxon>
        <taxon>Alphaproteobacteria</taxon>
        <taxon>Rhodospirillales</taxon>
        <taxon>Thalassospiraceae</taxon>
        <taxon>Thalassospira</taxon>
    </lineage>
</organism>
<dbReference type="AlphaFoldDB" id="A0A367WXY3"/>
<dbReference type="EMBL" id="JPWI01000005">
    <property type="protein sequence ID" value="RCK46248.1"/>
    <property type="molecule type" value="Genomic_DNA"/>
</dbReference>